<sequence length="518" mass="55196">MATSLCYAKPLKPFSLRLPQTQNPQIPTQTTQIREAETLTITGPTQLSGHVPISGSKNSSLCLLAATLLCSNSCLLHNVPTGLSDTKAMLSILRSLGAKIEFNERNKEILVNTDGVGRVEPCLEEMRKIRGGFFVIGPLLARFGEAVVGLPGGCDIGERPVDLYVRGLRALGAAVEITFKIFPWQFLICGNRLCKPTISHSNTEKMAGIANFCIITSDDTGLQRDGRVLAHSANGKGLVGGSFHLDFPSVGATETLMMAASMADGVTVLSNVAKEPEVIDLARFLNDSGACVYGAGSDKLLIKGKCQLRGCECYVPPDRIEAGTFMLAAAITRSLISISPVTPSHLSCLIDKLKIAGCKITRCNNDTLEVSAIPENVCENLRGFNVRTSPFPGFPTDLQPPTMALLTTCSGSSIVEESVFDRRLGHVRELQKLGAKIQVCGSTALVFGRETRSALHGSQLRAADLRGGVALVLAGLVAEGTTQISGIGHIGRGYENLDTKLQFLGADIKRSIAMASQL</sequence>
<keyword evidence="2" id="KW-1185">Reference proteome</keyword>
<dbReference type="Proteomes" id="UP000829398">
    <property type="component" value="Chromosome 3"/>
</dbReference>
<comment type="caution">
    <text evidence="1">The sequence shown here is derived from an EMBL/GenBank/DDBJ whole genome shotgun (WGS) entry which is preliminary data.</text>
</comment>
<organism evidence="1 2">
    <name type="scientific">Citrus sinensis</name>
    <name type="common">Sweet orange</name>
    <name type="synonym">Citrus aurantium var. sinensis</name>
    <dbReference type="NCBI Taxonomy" id="2711"/>
    <lineage>
        <taxon>Eukaryota</taxon>
        <taxon>Viridiplantae</taxon>
        <taxon>Streptophyta</taxon>
        <taxon>Embryophyta</taxon>
        <taxon>Tracheophyta</taxon>
        <taxon>Spermatophyta</taxon>
        <taxon>Magnoliopsida</taxon>
        <taxon>eudicotyledons</taxon>
        <taxon>Gunneridae</taxon>
        <taxon>Pentapetalae</taxon>
        <taxon>rosids</taxon>
        <taxon>malvids</taxon>
        <taxon>Sapindales</taxon>
        <taxon>Rutaceae</taxon>
        <taxon>Aurantioideae</taxon>
        <taxon>Citrus</taxon>
    </lineage>
</organism>
<proteinExistence type="predicted"/>
<evidence type="ECO:0000313" key="1">
    <source>
        <dbReference type="EMBL" id="KAH9778948.1"/>
    </source>
</evidence>
<name>A0ACB8M0A0_CITSI</name>
<dbReference type="EMBL" id="CM039172">
    <property type="protein sequence ID" value="KAH9778948.1"/>
    <property type="molecule type" value="Genomic_DNA"/>
</dbReference>
<protein>
    <submittedName>
        <fullName evidence="1">EPSP synthase domain-containing protein</fullName>
    </submittedName>
</protein>
<gene>
    <name evidence="1" type="ORF">KPL71_007528</name>
</gene>
<evidence type="ECO:0000313" key="2">
    <source>
        <dbReference type="Proteomes" id="UP000829398"/>
    </source>
</evidence>
<reference evidence="2" key="1">
    <citation type="journal article" date="2023" name="Hortic. Res.">
        <title>A chromosome-level phased genome enabling allele-level studies in sweet orange: a case study on citrus Huanglongbing tolerance.</title>
        <authorList>
            <person name="Wu B."/>
            <person name="Yu Q."/>
            <person name="Deng Z."/>
            <person name="Duan Y."/>
            <person name="Luo F."/>
            <person name="Gmitter F. Jr."/>
        </authorList>
    </citation>
    <scope>NUCLEOTIDE SEQUENCE [LARGE SCALE GENOMIC DNA]</scope>
    <source>
        <strain evidence="2">cv. Valencia</strain>
    </source>
</reference>
<accession>A0ACB8M0A0</accession>